<protein>
    <submittedName>
        <fullName evidence="3">Uncharacterized protein</fullName>
    </submittedName>
</protein>
<evidence type="ECO:0000256" key="2">
    <source>
        <dbReference type="SAM" id="SignalP"/>
    </source>
</evidence>
<reference evidence="3 4" key="1">
    <citation type="submission" date="2019-05" db="EMBL/GenBank/DDBJ databases">
        <title>Emergence of the Ug99 lineage of the wheat stem rust pathogen through somatic hybridization.</title>
        <authorList>
            <person name="Li F."/>
            <person name="Upadhyaya N.M."/>
            <person name="Sperschneider J."/>
            <person name="Matny O."/>
            <person name="Nguyen-Phuc H."/>
            <person name="Mago R."/>
            <person name="Raley C."/>
            <person name="Miller M.E."/>
            <person name="Silverstein K.A.T."/>
            <person name="Henningsen E."/>
            <person name="Hirsch C.D."/>
            <person name="Visser B."/>
            <person name="Pretorius Z.A."/>
            <person name="Steffenson B.J."/>
            <person name="Schwessinger B."/>
            <person name="Dodds P.N."/>
            <person name="Figueroa M."/>
        </authorList>
    </citation>
    <scope>NUCLEOTIDE SEQUENCE [LARGE SCALE GENOMIC DNA]</scope>
    <source>
        <strain evidence="3">21-0</strain>
    </source>
</reference>
<feature type="region of interest" description="Disordered" evidence="1">
    <location>
        <begin position="56"/>
        <end position="103"/>
    </location>
</feature>
<evidence type="ECO:0000256" key="1">
    <source>
        <dbReference type="SAM" id="MobiDB-lite"/>
    </source>
</evidence>
<dbReference type="EMBL" id="VSWC01000092">
    <property type="protein sequence ID" value="KAA1090890.1"/>
    <property type="molecule type" value="Genomic_DNA"/>
</dbReference>
<feature type="signal peptide" evidence="2">
    <location>
        <begin position="1"/>
        <end position="24"/>
    </location>
</feature>
<gene>
    <name evidence="3" type="ORF">PGT21_017059</name>
</gene>
<proteinExistence type="predicted"/>
<comment type="caution">
    <text evidence="3">The sequence shown here is derived from an EMBL/GenBank/DDBJ whole genome shotgun (WGS) entry which is preliminary data.</text>
</comment>
<keyword evidence="4" id="KW-1185">Reference proteome</keyword>
<accession>A0A5B0NRV6</accession>
<name>A0A5B0NRV6_PUCGR</name>
<feature type="chain" id="PRO_5023117347" evidence="2">
    <location>
        <begin position="25"/>
        <end position="295"/>
    </location>
</feature>
<keyword evidence="2" id="KW-0732">Signal</keyword>
<organism evidence="3 4">
    <name type="scientific">Puccinia graminis f. sp. tritici</name>
    <dbReference type="NCBI Taxonomy" id="56615"/>
    <lineage>
        <taxon>Eukaryota</taxon>
        <taxon>Fungi</taxon>
        <taxon>Dikarya</taxon>
        <taxon>Basidiomycota</taxon>
        <taxon>Pucciniomycotina</taxon>
        <taxon>Pucciniomycetes</taxon>
        <taxon>Pucciniales</taxon>
        <taxon>Pucciniaceae</taxon>
        <taxon>Puccinia</taxon>
    </lineage>
</organism>
<evidence type="ECO:0000313" key="3">
    <source>
        <dbReference type="EMBL" id="KAA1090890.1"/>
    </source>
</evidence>
<dbReference type="OrthoDB" id="2496199at2759"/>
<dbReference type="Proteomes" id="UP000324748">
    <property type="component" value="Unassembled WGS sequence"/>
</dbReference>
<dbReference type="AlphaFoldDB" id="A0A5B0NRV6"/>
<feature type="compositionally biased region" description="Polar residues" evidence="1">
    <location>
        <begin position="82"/>
        <end position="94"/>
    </location>
</feature>
<evidence type="ECO:0000313" key="4">
    <source>
        <dbReference type="Proteomes" id="UP000324748"/>
    </source>
</evidence>
<sequence>MTSTVAFAAQGIITLLIFLPRNLSKECGYSSEESAKQDKTFHQPLLNGGVESGCISRLSSGPITEPTGPSTTPRPPSPATSACSLSEKNKSYSPAMSPVNRSMGEALDQPYDLAEINSGRNIYRNSDLTNFQAPSTVLTKHRRDFDRSSFVPQELIQFCSPGTSQLSVENSPDSRIFCLPSTSRSPNILHSKNEFISPPLAAGSSVPFPISSRLTHFPRYFAPSERRAFESCDGGSSKSFRTMSRSLSINQTLPIPDKLASQPSERPDLIHPAIRNFKSPIDISSAWSPEKENIS</sequence>